<keyword evidence="1" id="KW-1133">Transmembrane helix</keyword>
<feature type="transmembrane region" description="Helical" evidence="1">
    <location>
        <begin position="6"/>
        <end position="25"/>
    </location>
</feature>
<evidence type="ECO:0000313" key="2">
    <source>
        <dbReference type="EMBL" id="QEW02796.1"/>
    </source>
</evidence>
<dbReference type="KEGG" id="mlz:F6J85_06545"/>
<dbReference type="AlphaFoldDB" id="A0A5J6L390"/>
<keyword evidence="3" id="KW-1185">Reference proteome</keyword>
<dbReference type="EMBL" id="CP044232">
    <property type="protein sequence ID" value="QEW02796.1"/>
    <property type="molecule type" value="Genomic_DNA"/>
</dbReference>
<organism evidence="2 3">
    <name type="scientific">Microbacterium lushaniae</name>
    <dbReference type="NCBI Taxonomy" id="2614639"/>
    <lineage>
        <taxon>Bacteria</taxon>
        <taxon>Bacillati</taxon>
        <taxon>Actinomycetota</taxon>
        <taxon>Actinomycetes</taxon>
        <taxon>Micrococcales</taxon>
        <taxon>Microbacteriaceae</taxon>
        <taxon>Microbacterium</taxon>
    </lineage>
</organism>
<name>A0A5J6L390_9MICO</name>
<proteinExistence type="predicted"/>
<feature type="transmembrane region" description="Helical" evidence="1">
    <location>
        <begin position="124"/>
        <end position="142"/>
    </location>
</feature>
<dbReference type="Proteomes" id="UP000325516">
    <property type="component" value="Chromosome"/>
</dbReference>
<sequence length="154" mass="16131">MGFSLWGLIVSAIVLLPNLLLVALPPRTPLPRPRVPVLWAAAERVGQALCLVVPAVTAPGGSAPGWSIVVVVAVVAYLALWGRYLRTGRQAAALFDPVWRVPVPMAILPVVAFAATAAWLLSPWIAASAALLAIGHIPSSLTRARALREAGRVG</sequence>
<gene>
    <name evidence="2" type="ORF">F6J85_06545</name>
</gene>
<evidence type="ECO:0000313" key="3">
    <source>
        <dbReference type="Proteomes" id="UP000325516"/>
    </source>
</evidence>
<accession>A0A5J6L390</accession>
<protein>
    <submittedName>
        <fullName evidence="2">Uncharacterized protein</fullName>
    </submittedName>
</protein>
<feature type="transmembrane region" description="Helical" evidence="1">
    <location>
        <begin position="97"/>
        <end position="118"/>
    </location>
</feature>
<feature type="transmembrane region" description="Helical" evidence="1">
    <location>
        <begin position="63"/>
        <end position="85"/>
    </location>
</feature>
<keyword evidence="1" id="KW-0472">Membrane</keyword>
<reference evidence="3" key="1">
    <citation type="submission" date="2019-09" db="EMBL/GenBank/DDBJ databases">
        <title>Mumia zhuanghuii sp. nov. isolated from the intestinal contents of plateau pika (Ochotona curzoniae) in the Qinghai-Tibet plateau of China.</title>
        <authorList>
            <person name="Tian Z."/>
        </authorList>
    </citation>
    <scope>NUCLEOTIDE SEQUENCE [LARGE SCALE GENOMIC DNA]</scope>
    <source>
        <strain evidence="3">L-031</strain>
    </source>
</reference>
<evidence type="ECO:0000256" key="1">
    <source>
        <dbReference type="SAM" id="Phobius"/>
    </source>
</evidence>
<dbReference type="RefSeq" id="WP_150924331.1">
    <property type="nucleotide sequence ID" value="NZ_CP044232.1"/>
</dbReference>
<keyword evidence="1" id="KW-0812">Transmembrane</keyword>